<protein>
    <submittedName>
        <fullName evidence="1">Uncharacterized protein</fullName>
    </submittedName>
</protein>
<dbReference type="Proteomes" id="UP000253940">
    <property type="component" value="Chromosome"/>
</dbReference>
<dbReference type="OrthoDB" id="6706661at2"/>
<accession>A0A345PBF5</accession>
<name>A0A345PBF5_9GAMM</name>
<dbReference type="KEGG" id="mbah:HYN46_07985"/>
<evidence type="ECO:0000313" key="1">
    <source>
        <dbReference type="EMBL" id="AXI04614.1"/>
    </source>
</evidence>
<keyword evidence="2" id="KW-1185">Reference proteome</keyword>
<proteinExistence type="predicted"/>
<dbReference type="AlphaFoldDB" id="A0A345PBF5"/>
<evidence type="ECO:0000313" key="2">
    <source>
        <dbReference type="Proteomes" id="UP000253940"/>
    </source>
</evidence>
<dbReference type="EMBL" id="CP031222">
    <property type="protein sequence ID" value="AXI04614.1"/>
    <property type="molecule type" value="Genomic_DNA"/>
</dbReference>
<reference evidence="1 2" key="1">
    <citation type="submission" date="2018-07" db="EMBL/GenBank/DDBJ databases">
        <title>Genome sequencing of Moraxellaceae gen. HYN0046.</title>
        <authorList>
            <person name="Kim M."/>
            <person name="Yi H."/>
        </authorList>
    </citation>
    <scope>NUCLEOTIDE SEQUENCE [LARGE SCALE GENOMIC DNA]</scope>
    <source>
        <strain evidence="1 2">HYN0046</strain>
    </source>
</reference>
<gene>
    <name evidence="1" type="ORF">HYN46_07985</name>
</gene>
<sequence>MRWLKVLIGCLAIYAAYDHYRFRAIKHPEGSIVAPNDPVQLDTNEPMALFKGYVIQPLKDFSIEARVLSTERYRFDTGADIVPIDIALGWGRMSDSAVIEQLNISQSGRFYRYSYKNAPPIPIGDIISHSANMHMIPANDLIAKQLENVRVGQILHLSGQLVEITDQHKRWKWKSSLTREDSGAGACELIWVKQVFVSDD</sequence>
<organism evidence="1 2">
    <name type="scientific">Aquirhabdus parva</name>
    <dbReference type="NCBI Taxonomy" id="2283318"/>
    <lineage>
        <taxon>Bacteria</taxon>
        <taxon>Pseudomonadati</taxon>
        <taxon>Pseudomonadota</taxon>
        <taxon>Gammaproteobacteria</taxon>
        <taxon>Moraxellales</taxon>
        <taxon>Moraxellaceae</taxon>
        <taxon>Aquirhabdus</taxon>
    </lineage>
</organism>